<gene>
    <name evidence="2" type="ORF">QR680_010073</name>
</gene>
<protein>
    <recommendedName>
        <fullName evidence="4">7TM GPCR serpentine receptor class x (Srx) domain-containing protein</fullName>
    </recommendedName>
</protein>
<feature type="transmembrane region" description="Helical" evidence="1">
    <location>
        <begin position="124"/>
        <end position="143"/>
    </location>
</feature>
<organism evidence="2 3">
    <name type="scientific">Steinernema hermaphroditum</name>
    <dbReference type="NCBI Taxonomy" id="289476"/>
    <lineage>
        <taxon>Eukaryota</taxon>
        <taxon>Metazoa</taxon>
        <taxon>Ecdysozoa</taxon>
        <taxon>Nematoda</taxon>
        <taxon>Chromadorea</taxon>
        <taxon>Rhabditida</taxon>
        <taxon>Tylenchina</taxon>
        <taxon>Panagrolaimomorpha</taxon>
        <taxon>Strongyloidoidea</taxon>
        <taxon>Steinernematidae</taxon>
        <taxon>Steinernema</taxon>
    </lineage>
</organism>
<dbReference type="InterPro" id="IPR019425">
    <property type="entry name" value="7TM_GPCR_serpentine_rcpt_Srt"/>
</dbReference>
<keyword evidence="1" id="KW-0472">Membrane</keyword>
<keyword evidence="1" id="KW-1133">Transmembrane helix</keyword>
<evidence type="ECO:0000313" key="2">
    <source>
        <dbReference type="EMBL" id="KAK0427125.1"/>
    </source>
</evidence>
<keyword evidence="1" id="KW-0812">Transmembrane</keyword>
<keyword evidence="3" id="KW-1185">Reference proteome</keyword>
<sequence>MDSESRDVERVLIGVAYLVISTALLLIYVAVLIAISKNGRLRNLSSFRLMMGLGVFHCIPLSTECLTGVLLVFDLSISNTRAEQIMGAIAASSFKCSVLMNMVLAANRFQILCCASKGNHTNRLFIGMILIVMSSFYVFFFVMDMQPGEGQYLDYIKYQWYYRVSPQFPILKSIKTYVQLSCLAASGSIYVIIAIFLIYNKVSLPQAAKPSVVEFRILLQCVLLNCCDALAILFYNYGIRYVHNRFDGVIGNSVYILINGINSVLYIMFVRVIRISVIKTVIGSKRSVVVRQLQTK</sequence>
<dbReference type="Proteomes" id="UP001175271">
    <property type="component" value="Unassembled WGS sequence"/>
</dbReference>
<dbReference type="AlphaFoldDB" id="A0AA39INW0"/>
<dbReference type="EMBL" id="JAUCMV010000001">
    <property type="protein sequence ID" value="KAK0427125.1"/>
    <property type="molecule type" value="Genomic_DNA"/>
</dbReference>
<feature type="transmembrane region" description="Helical" evidence="1">
    <location>
        <begin position="12"/>
        <end position="35"/>
    </location>
</feature>
<feature type="transmembrane region" description="Helical" evidence="1">
    <location>
        <begin position="249"/>
        <end position="269"/>
    </location>
</feature>
<feature type="transmembrane region" description="Helical" evidence="1">
    <location>
        <begin position="217"/>
        <end position="237"/>
    </location>
</feature>
<dbReference type="PANTHER" id="PTHR23021">
    <property type="entry name" value="SERPENTINE RECEPTOR, CLASS T"/>
    <property type="match status" value="1"/>
</dbReference>
<accession>A0AA39INW0</accession>
<dbReference type="SUPFAM" id="SSF81321">
    <property type="entry name" value="Family A G protein-coupled receptor-like"/>
    <property type="match status" value="1"/>
</dbReference>
<reference evidence="2" key="1">
    <citation type="submission" date="2023-06" db="EMBL/GenBank/DDBJ databases">
        <title>Genomic analysis of the entomopathogenic nematode Steinernema hermaphroditum.</title>
        <authorList>
            <person name="Schwarz E.M."/>
            <person name="Heppert J.K."/>
            <person name="Baniya A."/>
            <person name="Schwartz H.T."/>
            <person name="Tan C.-H."/>
            <person name="Antoshechkin I."/>
            <person name="Sternberg P.W."/>
            <person name="Goodrich-Blair H."/>
            <person name="Dillman A.R."/>
        </authorList>
    </citation>
    <scope>NUCLEOTIDE SEQUENCE</scope>
    <source>
        <strain evidence="2">PS9179</strain>
        <tissue evidence="2">Whole animal</tissue>
    </source>
</reference>
<dbReference type="Pfam" id="PF10321">
    <property type="entry name" value="7TM_GPCR_Srt"/>
    <property type="match status" value="1"/>
</dbReference>
<name>A0AA39INW0_9BILA</name>
<feature type="transmembrane region" description="Helical" evidence="1">
    <location>
        <begin position="47"/>
        <end position="73"/>
    </location>
</feature>
<feature type="transmembrane region" description="Helical" evidence="1">
    <location>
        <begin position="177"/>
        <end position="197"/>
    </location>
</feature>
<proteinExistence type="predicted"/>
<evidence type="ECO:0000313" key="3">
    <source>
        <dbReference type="Proteomes" id="UP001175271"/>
    </source>
</evidence>
<evidence type="ECO:0000256" key="1">
    <source>
        <dbReference type="SAM" id="Phobius"/>
    </source>
</evidence>
<comment type="caution">
    <text evidence="2">The sequence shown here is derived from an EMBL/GenBank/DDBJ whole genome shotgun (WGS) entry which is preliminary data.</text>
</comment>
<evidence type="ECO:0008006" key="4">
    <source>
        <dbReference type="Google" id="ProtNLM"/>
    </source>
</evidence>